<keyword evidence="3" id="KW-1185">Reference proteome</keyword>
<dbReference type="Proteomes" id="UP001156670">
    <property type="component" value="Unassembled WGS sequence"/>
</dbReference>
<organism evidence="2 3">
    <name type="scientific">Dyella acidisoli</name>
    <dbReference type="NCBI Taxonomy" id="1867834"/>
    <lineage>
        <taxon>Bacteria</taxon>
        <taxon>Pseudomonadati</taxon>
        <taxon>Pseudomonadota</taxon>
        <taxon>Gammaproteobacteria</taxon>
        <taxon>Lysobacterales</taxon>
        <taxon>Rhodanobacteraceae</taxon>
        <taxon>Dyella</taxon>
    </lineage>
</organism>
<evidence type="ECO:0000313" key="3">
    <source>
        <dbReference type="Proteomes" id="UP001156670"/>
    </source>
</evidence>
<proteinExistence type="predicted"/>
<reference evidence="3" key="1">
    <citation type="journal article" date="2019" name="Int. J. Syst. Evol. Microbiol.">
        <title>The Global Catalogue of Microorganisms (GCM) 10K type strain sequencing project: providing services to taxonomists for standard genome sequencing and annotation.</title>
        <authorList>
            <consortium name="The Broad Institute Genomics Platform"/>
            <consortium name="The Broad Institute Genome Sequencing Center for Infectious Disease"/>
            <person name="Wu L."/>
            <person name="Ma J."/>
        </authorList>
    </citation>
    <scope>NUCLEOTIDE SEQUENCE [LARGE SCALE GENOMIC DNA]</scope>
    <source>
        <strain evidence="3">NBRC 111980</strain>
    </source>
</reference>
<evidence type="ECO:0000313" key="2">
    <source>
        <dbReference type="EMBL" id="GLQ91936.1"/>
    </source>
</evidence>
<sequence length="63" mass="6752">MRSRWVGRLFGHAEGSGAGSGKVRPNVPPAFNRINNSQVRPVGVMPARSRICLGIGDGSVHRQ</sequence>
<feature type="region of interest" description="Disordered" evidence="1">
    <location>
        <begin position="11"/>
        <end position="34"/>
    </location>
</feature>
<name>A0ABQ5XL53_9GAMM</name>
<accession>A0ABQ5XL53</accession>
<evidence type="ECO:0000256" key="1">
    <source>
        <dbReference type="SAM" id="MobiDB-lite"/>
    </source>
</evidence>
<protein>
    <submittedName>
        <fullName evidence="2">Uncharacterized protein</fullName>
    </submittedName>
</protein>
<gene>
    <name evidence="2" type="ORF">GCM10007901_08860</name>
</gene>
<dbReference type="RefSeq" id="WP_284319680.1">
    <property type="nucleotide sequence ID" value="NZ_BSOB01000006.1"/>
</dbReference>
<dbReference type="EMBL" id="BSOB01000006">
    <property type="protein sequence ID" value="GLQ91936.1"/>
    <property type="molecule type" value="Genomic_DNA"/>
</dbReference>
<comment type="caution">
    <text evidence="2">The sequence shown here is derived from an EMBL/GenBank/DDBJ whole genome shotgun (WGS) entry which is preliminary data.</text>
</comment>